<dbReference type="CDD" id="cd12087">
    <property type="entry name" value="TM_EGFR-like"/>
    <property type="match status" value="1"/>
</dbReference>
<protein>
    <submittedName>
        <fullName evidence="3">Uncharacterized protein</fullName>
    </submittedName>
</protein>
<feature type="region of interest" description="Disordered" evidence="1">
    <location>
        <begin position="1"/>
        <end position="48"/>
    </location>
</feature>
<keyword evidence="2" id="KW-0812">Transmembrane</keyword>
<gene>
    <name evidence="3" type="ORF">NEMBOFW57_007796</name>
</gene>
<evidence type="ECO:0000313" key="4">
    <source>
        <dbReference type="Proteomes" id="UP001197093"/>
    </source>
</evidence>
<feature type="transmembrane region" description="Helical" evidence="2">
    <location>
        <begin position="55"/>
        <end position="77"/>
    </location>
</feature>
<dbReference type="Proteomes" id="UP001197093">
    <property type="component" value="Unassembled WGS sequence"/>
</dbReference>
<sequence length="172" mass="18403">MPALYLPSPLQPRETPSIVPPPFPPFRPDDDDSPNPFRLDADDDHDGDDLSPGTIAAIVVSIVVFLIVLTGLLAFLAHRRRKARQDEIAMKEENVSVTAVTASGALDPPPPYDEVQLARQAPAREHRWDSSRSDATGSAEEEEDSDAMGSHATITDGIEPGRHSGSATSGAS</sequence>
<feature type="region of interest" description="Disordered" evidence="1">
    <location>
        <begin position="117"/>
        <end position="172"/>
    </location>
</feature>
<reference evidence="3" key="1">
    <citation type="submission" date="2023-02" db="EMBL/GenBank/DDBJ databases">
        <authorList>
            <person name="Palmer J.M."/>
        </authorList>
    </citation>
    <scope>NUCLEOTIDE SEQUENCE</scope>
    <source>
        <strain evidence="3">FW57</strain>
    </source>
</reference>
<dbReference type="EMBL" id="JAHCVI010000003">
    <property type="protein sequence ID" value="KAG7288265.1"/>
    <property type="molecule type" value="Genomic_DNA"/>
</dbReference>
<name>A0AAD4EVR8_9PEZI</name>
<feature type="compositionally biased region" description="Basic and acidic residues" evidence="1">
    <location>
        <begin position="122"/>
        <end position="132"/>
    </location>
</feature>
<proteinExistence type="predicted"/>
<comment type="caution">
    <text evidence="3">The sequence shown here is derived from an EMBL/GenBank/DDBJ whole genome shotgun (WGS) entry which is preliminary data.</text>
</comment>
<dbReference type="AlphaFoldDB" id="A0AAD4EVR8"/>
<accession>A0AAD4EVR8</accession>
<evidence type="ECO:0000256" key="2">
    <source>
        <dbReference type="SAM" id="Phobius"/>
    </source>
</evidence>
<keyword evidence="4" id="KW-1185">Reference proteome</keyword>
<keyword evidence="2" id="KW-0472">Membrane</keyword>
<evidence type="ECO:0000256" key="1">
    <source>
        <dbReference type="SAM" id="MobiDB-lite"/>
    </source>
</evidence>
<evidence type="ECO:0000313" key="3">
    <source>
        <dbReference type="EMBL" id="KAG7288265.1"/>
    </source>
</evidence>
<keyword evidence="2" id="KW-1133">Transmembrane helix</keyword>
<organism evidence="3 4">
    <name type="scientific">Staphylotrichum longicolle</name>
    <dbReference type="NCBI Taxonomy" id="669026"/>
    <lineage>
        <taxon>Eukaryota</taxon>
        <taxon>Fungi</taxon>
        <taxon>Dikarya</taxon>
        <taxon>Ascomycota</taxon>
        <taxon>Pezizomycotina</taxon>
        <taxon>Sordariomycetes</taxon>
        <taxon>Sordariomycetidae</taxon>
        <taxon>Sordariales</taxon>
        <taxon>Chaetomiaceae</taxon>
        <taxon>Staphylotrichum</taxon>
    </lineage>
</organism>